<dbReference type="InterPro" id="IPR050982">
    <property type="entry name" value="Auxin_biosynth/cation_transpt"/>
</dbReference>
<dbReference type="SUPFAM" id="SSF51905">
    <property type="entry name" value="FAD/NAD(P)-binding domain"/>
    <property type="match status" value="2"/>
</dbReference>
<evidence type="ECO:0000256" key="1">
    <source>
        <dbReference type="ARBA" id="ARBA00023002"/>
    </source>
</evidence>
<dbReference type="InterPro" id="IPR036188">
    <property type="entry name" value="FAD/NAD-bd_sf"/>
</dbReference>
<reference evidence="2 3" key="1">
    <citation type="submission" date="2024-03" db="EMBL/GenBank/DDBJ databases">
        <title>Novel species of the genus Variovorax.</title>
        <authorList>
            <person name="Liu Q."/>
            <person name="Xin Y.-H."/>
        </authorList>
    </citation>
    <scope>NUCLEOTIDE SEQUENCE [LARGE SCALE GENOMIC DNA]</scope>
    <source>
        <strain evidence="2 3">KACC 18501</strain>
    </source>
</reference>
<dbReference type="PRINTS" id="PR00368">
    <property type="entry name" value="FADPNR"/>
</dbReference>
<dbReference type="Pfam" id="PF13738">
    <property type="entry name" value="Pyr_redox_3"/>
    <property type="match status" value="1"/>
</dbReference>
<proteinExistence type="predicted"/>
<dbReference type="Gene3D" id="3.50.50.60">
    <property type="entry name" value="FAD/NAD(P)-binding domain"/>
    <property type="match status" value="1"/>
</dbReference>
<dbReference type="RefSeq" id="WP_340366151.1">
    <property type="nucleotide sequence ID" value="NZ_JBBKZV010000019.1"/>
</dbReference>
<sequence length="409" mass="44622">MERAIAPTVPSAKSYSFRQLDAVALRASGAPETHGKSHADAPASANPEQRFDAVVIGAGQAGLSIGYHLARKGLRFVILDSNERVGDSWRHRWDSLRLFSPARFDGLAGMRFPAPPRYFPTKDEMADFLEAYVASFELPVRSGAKVDEVTRVDGHYVVVAGNTRYVAAHVVVAAASYQKPKIPDFAAELDPSIRQIHASRYRRPSQLNPGGLLVVGAGNSGAEIASELARTHQVWLAGRHPGHLPFKHGSALAYFIVLPNLFRVVFHRLLSVDTPIGRKARPDFITHGTPLIRLRPKDLDQAGVRRVSRVAGVERGQPVLEDGRRLDVSTIVWCTGFQAGLDWIKLPVFDASGRLDQHRGVVAGEPGLYVAGLAFQYSASSGMIHGVARDAERVADRIAARLRAPALRH</sequence>
<keyword evidence="1" id="KW-0560">Oxidoreductase</keyword>
<dbReference type="PRINTS" id="PR00469">
    <property type="entry name" value="PNDRDTASEII"/>
</dbReference>
<dbReference type="PANTHER" id="PTHR43539:SF78">
    <property type="entry name" value="FLAVIN-CONTAINING MONOOXYGENASE"/>
    <property type="match status" value="1"/>
</dbReference>
<dbReference type="PANTHER" id="PTHR43539">
    <property type="entry name" value="FLAVIN-BINDING MONOOXYGENASE-LIKE PROTEIN (AFU_ORTHOLOGUE AFUA_4G09220)"/>
    <property type="match status" value="1"/>
</dbReference>
<keyword evidence="3" id="KW-1185">Reference proteome</keyword>
<protein>
    <submittedName>
        <fullName evidence="2">FAD-dependent oxidoreductase</fullName>
    </submittedName>
</protein>
<evidence type="ECO:0000313" key="3">
    <source>
        <dbReference type="Proteomes" id="UP001363010"/>
    </source>
</evidence>
<gene>
    <name evidence="2" type="ORF">WKW80_24370</name>
</gene>
<accession>A0ABU8W6F1</accession>
<dbReference type="Proteomes" id="UP001363010">
    <property type="component" value="Unassembled WGS sequence"/>
</dbReference>
<evidence type="ECO:0000313" key="2">
    <source>
        <dbReference type="EMBL" id="MEJ8825124.1"/>
    </source>
</evidence>
<name>A0ABU8W6F1_9BURK</name>
<comment type="caution">
    <text evidence="2">The sequence shown here is derived from an EMBL/GenBank/DDBJ whole genome shotgun (WGS) entry which is preliminary data.</text>
</comment>
<dbReference type="EMBL" id="JBBKZV010000019">
    <property type="protein sequence ID" value="MEJ8825124.1"/>
    <property type="molecule type" value="Genomic_DNA"/>
</dbReference>
<organism evidence="2 3">
    <name type="scientific">Variovorax humicola</name>
    <dbReference type="NCBI Taxonomy" id="1769758"/>
    <lineage>
        <taxon>Bacteria</taxon>
        <taxon>Pseudomonadati</taxon>
        <taxon>Pseudomonadota</taxon>
        <taxon>Betaproteobacteria</taxon>
        <taxon>Burkholderiales</taxon>
        <taxon>Comamonadaceae</taxon>
        <taxon>Variovorax</taxon>
    </lineage>
</organism>